<evidence type="ECO:0000313" key="2">
    <source>
        <dbReference type="EMBL" id="RLE13787.1"/>
    </source>
</evidence>
<reference evidence="2 3" key="1">
    <citation type="submission" date="2018-06" db="EMBL/GenBank/DDBJ databases">
        <title>Extensive metabolic versatility and redundancy in microbially diverse, dynamic hydrothermal sediments.</title>
        <authorList>
            <person name="Dombrowski N."/>
            <person name="Teske A."/>
            <person name="Baker B.J."/>
        </authorList>
    </citation>
    <scope>NUCLEOTIDE SEQUENCE [LARGE SCALE GENOMIC DNA]</scope>
    <source>
        <strain evidence="2">B19_G9</strain>
    </source>
</reference>
<organism evidence="2 3">
    <name type="scientific">Aerophobetes bacterium</name>
    <dbReference type="NCBI Taxonomy" id="2030807"/>
    <lineage>
        <taxon>Bacteria</taxon>
        <taxon>Candidatus Aerophobota</taxon>
    </lineage>
</organism>
<accession>A0A662DGZ8</accession>
<comment type="caution">
    <text evidence="2">The sequence shown here is derived from an EMBL/GenBank/DDBJ whole genome shotgun (WGS) entry which is preliminary data.</text>
</comment>
<keyword evidence="1" id="KW-0472">Membrane</keyword>
<name>A0A662DGZ8_UNCAE</name>
<proteinExistence type="predicted"/>
<dbReference type="AlphaFoldDB" id="A0A662DGZ8"/>
<keyword evidence="1" id="KW-0812">Transmembrane</keyword>
<sequence length="284" mass="33406">MNVSNKTYIRQLVIGSVIFVLFGLSGSIITLAQGVDVDRLMLSEGWMYKPGRVILMAEIEIHEIGFDMLSYLKTLDPVYYDNLIEDMDDFEMCIKGYEEIVTDSEKKENVAKVKKIYLELKPLVFEIINLNQAYYNLQRRFIQKVNKLDDFIDEEIEFDLYSRPHDPELKKLVRAMNGIECETQQFAWRLICFLETGNQSEEKMARDNFKQLEYFVDELRKVATSLKEKKWAYVTEIMVLELKKVSVDLVAKKGELWKKLGLFKSKIDSIDKIIDQDIQKDIYR</sequence>
<protein>
    <submittedName>
        <fullName evidence="2">Uncharacterized protein</fullName>
    </submittedName>
</protein>
<feature type="transmembrane region" description="Helical" evidence="1">
    <location>
        <begin position="12"/>
        <end position="32"/>
    </location>
</feature>
<evidence type="ECO:0000256" key="1">
    <source>
        <dbReference type="SAM" id="Phobius"/>
    </source>
</evidence>
<dbReference type="EMBL" id="QMQB01000070">
    <property type="protein sequence ID" value="RLE13787.1"/>
    <property type="molecule type" value="Genomic_DNA"/>
</dbReference>
<keyword evidence="1" id="KW-1133">Transmembrane helix</keyword>
<gene>
    <name evidence="2" type="ORF">DRI96_02470</name>
</gene>
<evidence type="ECO:0000313" key="3">
    <source>
        <dbReference type="Proteomes" id="UP000267654"/>
    </source>
</evidence>
<dbReference type="Proteomes" id="UP000267654">
    <property type="component" value="Unassembled WGS sequence"/>
</dbReference>